<reference evidence="1" key="3">
    <citation type="submission" date="2025-09" db="UniProtKB">
        <authorList>
            <consortium name="Ensembl"/>
        </authorList>
    </citation>
    <scope>IDENTIFICATION</scope>
</reference>
<dbReference type="InterPro" id="IPR031248">
    <property type="entry name" value="RNF213"/>
</dbReference>
<proteinExistence type="predicted"/>
<reference evidence="1 2" key="1">
    <citation type="journal article" date="2014" name="Nat. Genet.">
        <title>Whole-genome sequence of a flatfish provides insights into ZW sex chromosome evolution and adaptation to a benthic lifestyle.</title>
        <authorList>
            <person name="Chen S."/>
            <person name="Zhang G."/>
            <person name="Shao C."/>
            <person name="Huang Q."/>
            <person name="Liu G."/>
            <person name="Zhang P."/>
            <person name="Song W."/>
            <person name="An N."/>
            <person name="Chalopin D."/>
            <person name="Volff J.N."/>
            <person name="Hong Y."/>
            <person name="Li Q."/>
            <person name="Sha Z."/>
            <person name="Zhou H."/>
            <person name="Xie M."/>
            <person name="Yu Q."/>
            <person name="Liu Y."/>
            <person name="Xiang H."/>
            <person name="Wang N."/>
            <person name="Wu K."/>
            <person name="Yang C."/>
            <person name="Zhou Q."/>
            <person name="Liao X."/>
            <person name="Yang L."/>
            <person name="Hu Q."/>
            <person name="Zhang J."/>
            <person name="Meng L."/>
            <person name="Jin L."/>
            <person name="Tian Y."/>
            <person name="Lian J."/>
            <person name="Yang J."/>
            <person name="Miao G."/>
            <person name="Liu S."/>
            <person name="Liang Z."/>
            <person name="Yan F."/>
            <person name="Li Y."/>
            <person name="Sun B."/>
            <person name="Zhang H."/>
            <person name="Zhang J."/>
            <person name="Zhu Y."/>
            <person name="Du M."/>
            <person name="Zhao Y."/>
            <person name="Schartl M."/>
            <person name="Tang Q."/>
            <person name="Wang J."/>
        </authorList>
    </citation>
    <scope>NUCLEOTIDE SEQUENCE</scope>
</reference>
<protein>
    <submittedName>
        <fullName evidence="1">Uncharacterized protein</fullName>
    </submittedName>
</protein>
<dbReference type="GO" id="GO:0002040">
    <property type="term" value="P:sprouting angiogenesis"/>
    <property type="evidence" value="ECO:0007669"/>
    <property type="project" value="TreeGrafter"/>
</dbReference>
<dbReference type="GO" id="GO:0016020">
    <property type="term" value="C:membrane"/>
    <property type="evidence" value="ECO:0007669"/>
    <property type="project" value="TreeGrafter"/>
</dbReference>
<dbReference type="GO" id="GO:0016887">
    <property type="term" value="F:ATP hydrolysis activity"/>
    <property type="evidence" value="ECO:0007669"/>
    <property type="project" value="InterPro"/>
</dbReference>
<name>A0A3P8VUG6_CYNSE</name>
<dbReference type="GO" id="GO:0006511">
    <property type="term" value="P:ubiquitin-dependent protein catabolic process"/>
    <property type="evidence" value="ECO:0007669"/>
    <property type="project" value="TreeGrafter"/>
</dbReference>
<dbReference type="GO" id="GO:2000051">
    <property type="term" value="P:negative regulation of non-canonical Wnt signaling pathway"/>
    <property type="evidence" value="ECO:0007669"/>
    <property type="project" value="TreeGrafter"/>
</dbReference>
<organism evidence="1 2">
    <name type="scientific">Cynoglossus semilaevis</name>
    <name type="common">Tongue sole</name>
    <dbReference type="NCBI Taxonomy" id="244447"/>
    <lineage>
        <taxon>Eukaryota</taxon>
        <taxon>Metazoa</taxon>
        <taxon>Chordata</taxon>
        <taxon>Craniata</taxon>
        <taxon>Vertebrata</taxon>
        <taxon>Euteleostomi</taxon>
        <taxon>Actinopterygii</taxon>
        <taxon>Neopterygii</taxon>
        <taxon>Teleostei</taxon>
        <taxon>Neoteleostei</taxon>
        <taxon>Acanthomorphata</taxon>
        <taxon>Carangaria</taxon>
        <taxon>Pleuronectiformes</taxon>
        <taxon>Pleuronectoidei</taxon>
        <taxon>Cynoglossidae</taxon>
        <taxon>Cynoglossinae</taxon>
        <taxon>Cynoglossus</taxon>
    </lineage>
</organism>
<dbReference type="GO" id="GO:0005829">
    <property type="term" value="C:cytosol"/>
    <property type="evidence" value="ECO:0007669"/>
    <property type="project" value="TreeGrafter"/>
</dbReference>
<evidence type="ECO:0000313" key="2">
    <source>
        <dbReference type="Proteomes" id="UP000265120"/>
    </source>
</evidence>
<evidence type="ECO:0000313" key="1">
    <source>
        <dbReference type="Ensembl" id="ENSCSEP00000017982.1"/>
    </source>
</evidence>
<dbReference type="AlphaFoldDB" id="A0A3P8VUG6"/>
<dbReference type="GO" id="GO:0005730">
    <property type="term" value="C:nucleolus"/>
    <property type="evidence" value="ECO:0007669"/>
    <property type="project" value="TreeGrafter"/>
</dbReference>
<keyword evidence="2" id="KW-1185">Reference proteome</keyword>
<dbReference type="OMA" id="VINYDVE"/>
<dbReference type="GeneTree" id="ENSGT00630000089884"/>
<dbReference type="PANTHER" id="PTHR22605">
    <property type="entry name" value="RZ-TYPE DOMAIN-CONTAINING PROTEIN"/>
    <property type="match status" value="1"/>
</dbReference>
<reference evidence="1" key="2">
    <citation type="submission" date="2025-08" db="UniProtKB">
        <authorList>
            <consortium name="Ensembl"/>
        </authorList>
    </citation>
    <scope>IDENTIFICATION</scope>
</reference>
<dbReference type="GO" id="GO:0004842">
    <property type="term" value="F:ubiquitin-protein transferase activity"/>
    <property type="evidence" value="ECO:0007669"/>
    <property type="project" value="InterPro"/>
</dbReference>
<dbReference type="PANTHER" id="PTHR22605:SF18">
    <property type="entry name" value="E3 UBIQUITIN-PROTEIN LIGASE RNF213-ALPHA"/>
    <property type="match status" value="1"/>
</dbReference>
<dbReference type="Ensembl" id="ENSCSET00000018202.1">
    <property type="protein sequence ID" value="ENSCSEP00000017982.1"/>
    <property type="gene ID" value="ENSCSEG00000011535.1"/>
</dbReference>
<sequence length="202" mass="23098">LQTLTLFTLAGELHSYSEVCEALSTLEVALGFLSMTGGDAHMQLSYYLEKDLQMGDQIAPHVLKALSMCCLQHCVALWQLLSSLKSENMLRLRRDPFVDVSEKYKEPLSEEQKRLLTGFFSKSSADAFLLEMHEFLLLVLKKPKALDTFKPNWLKITLVSYIESKDMNVSPDVEELFPEEICLSHYVEAWKFIIASKQERGQ</sequence>
<dbReference type="Proteomes" id="UP000265120">
    <property type="component" value="Chromosome 17"/>
</dbReference>
<dbReference type="InParanoid" id="A0A3P8VUG6"/>
<accession>A0A3P8VUG6</accession>